<evidence type="ECO:0000259" key="4">
    <source>
        <dbReference type="Pfam" id="PF05193"/>
    </source>
</evidence>
<comment type="similarity">
    <text evidence="1 2">Belongs to the peptidase M16 family.</text>
</comment>
<dbReference type="Pfam" id="PF00675">
    <property type="entry name" value="Peptidase_M16"/>
    <property type="match status" value="1"/>
</dbReference>
<dbReference type="EMBL" id="LBSX01000006">
    <property type="protein sequence ID" value="KKQ27717.1"/>
    <property type="molecule type" value="Genomic_DNA"/>
</dbReference>
<name>A0A0G0GCM4_9BACT</name>
<dbReference type="GO" id="GO:0046872">
    <property type="term" value="F:metal ion binding"/>
    <property type="evidence" value="ECO:0007669"/>
    <property type="project" value="InterPro"/>
</dbReference>
<sequence length="434" mass="49053">MPFKKYELKNKTTVFLVPQPDAQSTTVLVLYPVGSRYENNKLAGVSHFIEHLMFKGTKKRPTSLALTREIDRLGAEYNAFTSKEYTGYYIKSDAKYLDISLDILCDMLNNSKFDAKEMAKEKKVIVEELRMYNDNPLINIENVFENLIFKDTDLGRNIGGSETSVLNLPRAEVLKYYHNFYAPENTYIAVAGAVGGNTVKLIEKYFGHVNPAKAGHVASHAKSLHSRVPSRNYSPAKFGPETKTARIAVEKKPTDQVQLMLGLPGLDHNDKRNEVLSVLNTILGGSMSSRLFSEIREKRGLAYMVRSGEMNYRDTGFFDVRMGLEAKNINGALQVVKKEMEKIIKSGVTVKELKDAKTHLHGALTLSMEDSSTQASWYLQQALFLNEIKTPAERLKEIDRVTNVQIKKLAKEIFVWNKVRVAIIGNVEKENIKF</sequence>
<dbReference type="PANTHER" id="PTHR11851:SF49">
    <property type="entry name" value="MITOCHONDRIAL-PROCESSING PEPTIDASE SUBUNIT ALPHA"/>
    <property type="match status" value="1"/>
</dbReference>
<dbReference type="PANTHER" id="PTHR11851">
    <property type="entry name" value="METALLOPROTEASE"/>
    <property type="match status" value="1"/>
</dbReference>
<dbReference type="GO" id="GO:0006508">
    <property type="term" value="P:proteolysis"/>
    <property type="evidence" value="ECO:0007669"/>
    <property type="project" value="InterPro"/>
</dbReference>
<feature type="domain" description="Peptidase M16 N-terminal" evidence="3">
    <location>
        <begin position="16"/>
        <end position="158"/>
    </location>
</feature>
<evidence type="ECO:0000256" key="2">
    <source>
        <dbReference type="RuleBase" id="RU004447"/>
    </source>
</evidence>
<evidence type="ECO:0000313" key="5">
    <source>
        <dbReference type="EMBL" id="KKQ27717.1"/>
    </source>
</evidence>
<dbReference type="Pfam" id="PF05193">
    <property type="entry name" value="Peptidase_M16_C"/>
    <property type="match status" value="1"/>
</dbReference>
<dbReference type="SUPFAM" id="SSF63411">
    <property type="entry name" value="LuxS/MPP-like metallohydrolase"/>
    <property type="match status" value="2"/>
</dbReference>
<accession>A0A0G0GCM4</accession>
<dbReference type="AlphaFoldDB" id="A0A0G0GCM4"/>
<dbReference type="PROSITE" id="PS00143">
    <property type="entry name" value="INSULINASE"/>
    <property type="match status" value="1"/>
</dbReference>
<dbReference type="Gene3D" id="3.30.830.10">
    <property type="entry name" value="Metalloenzyme, LuxS/M16 peptidase-like"/>
    <property type="match status" value="2"/>
</dbReference>
<dbReference type="InterPro" id="IPR011765">
    <property type="entry name" value="Pept_M16_N"/>
</dbReference>
<protein>
    <submittedName>
        <fullName evidence="5">Peptidase M16 domain protein</fullName>
    </submittedName>
</protein>
<organism evidence="5 6">
    <name type="scientific">Candidatus Magasanikbacteria bacterium GW2011_GWC2_37_14</name>
    <dbReference type="NCBI Taxonomy" id="1619046"/>
    <lineage>
        <taxon>Bacteria</taxon>
        <taxon>Candidatus Magasanikiibacteriota</taxon>
    </lineage>
</organism>
<evidence type="ECO:0000256" key="1">
    <source>
        <dbReference type="ARBA" id="ARBA00007261"/>
    </source>
</evidence>
<reference evidence="5 6" key="1">
    <citation type="journal article" date="2015" name="Nature">
        <title>rRNA introns, odd ribosomes, and small enigmatic genomes across a large radiation of phyla.</title>
        <authorList>
            <person name="Brown C.T."/>
            <person name="Hug L.A."/>
            <person name="Thomas B.C."/>
            <person name="Sharon I."/>
            <person name="Castelle C.J."/>
            <person name="Singh A."/>
            <person name="Wilkins M.J."/>
            <person name="Williams K.H."/>
            <person name="Banfield J.F."/>
        </authorList>
    </citation>
    <scope>NUCLEOTIDE SEQUENCE [LARGE SCALE GENOMIC DNA]</scope>
</reference>
<dbReference type="PATRIC" id="fig|1619046.3.peg.420"/>
<comment type="caution">
    <text evidence="5">The sequence shown here is derived from an EMBL/GenBank/DDBJ whole genome shotgun (WGS) entry which is preliminary data.</text>
</comment>
<dbReference type="InterPro" id="IPR007863">
    <property type="entry name" value="Peptidase_M16_C"/>
</dbReference>
<evidence type="ECO:0000313" key="6">
    <source>
        <dbReference type="Proteomes" id="UP000034849"/>
    </source>
</evidence>
<dbReference type="InterPro" id="IPR011249">
    <property type="entry name" value="Metalloenz_LuxS/M16"/>
</dbReference>
<dbReference type="Proteomes" id="UP000034849">
    <property type="component" value="Unassembled WGS sequence"/>
</dbReference>
<dbReference type="STRING" id="1619046.US42_C0006G0024"/>
<dbReference type="InterPro" id="IPR050361">
    <property type="entry name" value="MPP/UQCRC_Complex"/>
</dbReference>
<dbReference type="InterPro" id="IPR001431">
    <property type="entry name" value="Pept_M16_Zn_BS"/>
</dbReference>
<gene>
    <name evidence="5" type="ORF">US42_C0006G0024</name>
</gene>
<proteinExistence type="inferred from homology"/>
<dbReference type="GO" id="GO:0004222">
    <property type="term" value="F:metalloendopeptidase activity"/>
    <property type="evidence" value="ECO:0007669"/>
    <property type="project" value="InterPro"/>
</dbReference>
<feature type="domain" description="Peptidase M16 C-terminal" evidence="4">
    <location>
        <begin position="168"/>
        <end position="358"/>
    </location>
</feature>
<evidence type="ECO:0000259" key="3">
    <source>
        <dbReference type="Pfam" id="PF00675"/>
    </source>
</evidence>